<protein>
    <submittedName>
        <fullName evidence="2">Uncharacterized protein</fullName>
    </submittedName>
</protein>
<evidence type="ECO:0000313" key="2">
    <source>
        <dbReference type="EMBL" id="PTQ30843.1"/>
    </source>
</evidence>
<feature type="region of interest" description="Disordered" evidence="1">
    <location>
        <begin position="1"/>
        <end position="20"/>
    </location>
</feature>
<feature type="compositionally biased region" description="Basic and acidic residues" evidence="1">
    <location>
        <begin position="1"/>
        <end position="10"/>
    </location>
</feature>
<feature type="compositionally biased region" description="Polar residues" evidence="1">
    <location>
        <begin position="11"/>
        <end position="20"/>
    </location>
</feature>
<dbReference type="Proteomes" id="UP000244005">
    <property type="component" value="Unassembled WGS sequence"/>
</dbReference>
<gene>
    <name evidence="2" type="ORF">MARPO_0119s0043</name>
</gene>
<proteinExistence type="predicted"/>
<organism evidence="2 3">
    <name type="scientific">Marchantia polymorpha</name>
    <name type="common">Common liverwort</name>
    <name type="synonym">Marchantia aquatica</name>
    <dbReference type="NCBI Taxonomy" id="3197"/>
    <lineage>
        <taxon>Eukaryota</taxon>
        <taxon>Viridiplantae</taxon>
        <taxon>Streptophyta</taxon>
        <taxon>Embryophyta</taxon>
        <taxon>Marchantiophyta</taxon>
        <taxon>Marchantiopsida</taxon>
        <taxon>Marchantiidae</taxon>
        <taxon>Marchantiales</taxon>
        <taxon>Marchantiaceae</taxon>
        <taxon>Marchantia</taxon>
    </lineage>
</organism>
<dbReference type="EMBL" id="KZ772791">
    <property type="protein sequence ID" value="PTQ30843.1"/>
    <property type="molecule type" value="Genomic_DNA"/>
</dbReference>
<accession>A0A2R6WAF4</accession>
<sequence length="104" mass="12260">MKSTMERRTETQASKSKHFTSLGQNTTQDLLTFDVQYLAGRKWRKWVLKLREKIPTVLSSACESVCKVLRVHCVTSYEVHPGTIPKKVLWLRWSIWRMGTRHTR</sequence>
<dbReference type="AlphaFoldDB" id="A0A2R6WAF4"/>
<evidence type="ECO:0000313" key="3">
    <source>
        <dbReference type="Proteomes" id="UP000244005"/>
    </source>
</evidence>
<dbReference type="Gramene" id="Mp4g15190.1">
    <property type="protein sequence ID" value="Mp4g15190.1.cds1"/>
    <property type="gene ID" value="Mp4g15190"/>
</dbReference>
<keyword evidence="3" id="KW-1185">Reference proteome</keyword>
<reference evidence="3" key="1">
    <citation type="journal article" date="2017" name="Cell">
        <title>Insights into land plant evolution garnered from the Marchantia polymorpha genome.</title>
        <authorList>
            <person name="Bowman J.L."/>
            <person name="Kohchi T."/>
            <person name="Yamato K.T."/>
            <person name="Jenkins J."/>
            <person name="Shu S."/>
            <person name="Ishizaki K."/>
            <person name="Yamaoka S."/>
            <person name="Nishihama R."/>
            <person name="Nakamura Y."/>
            <person name="Berger F."/>
            <person name="Adam C."/>
            <person name="Aki S.S."/>
            <person name="Althoff F."/>
            <person name="Araki T."/>
            <person name="Arteaga-Vazquez M.A."/>
            <person name="Balasubrmanian S."/>
            <person name="Barry K."/>
            <person name="Bauer D."/>
            <person name="Boehm C.R."/>
            <person name="Briginshaw L."/>
            <person name="Caballero-Perez J."/>
            <person name="Catarino B."/>
            <person name="Chen F."/>
            <person name="Chiyoda S."/>
            <person name="Chovatia M."/>
            <person name="Davies K.M."/>
            <person name="Delmans M."/>
            <person name="Demura T."/>
            <person name="Dierschke T."/>
            <person name="Dolan L."/>
            <person name="Dorantes-Acosta A.E."/>
            <person name="Eklund D.M."/>
            <person name="Florent S.N."/>
            <person name="Flores-Sandoval E."/>
            <person name="Fujiyama A."/>
            <person name="Fukuzawa H."/>
            <person name="Galik B."/>
            <person name="Grimanelli D."/>
            <person name="Grimwood J."/>
            <person name="Grossniklaus U."/>
            <person name="Hamada T."/>
            <person name="Haseloff J."/>
            <person name="Hetherington A.J."/>
            <person name="Higo A."/>
            <person name="Hirakawa Y."/>
            <person name="Hundley H.N."/>
            <person name="Ikeda Y."/>
            <person name="Inoue K."/>
            <person name="Inoue S.I."/>
            <person name="Ishida S."/>
            <person name="Jia Q."/>
            <person name="Kakita M."/>
            <person name="Kanazawa T."/>
            <person name="Kawai Y."/>
            <person name="Kawashima T."/>
            <person name="Kennedy M."/>
            <person name="Kinose K."/>
            <person name="Kinoshita T."/>
            <person name="Kohara Y."/>
            <person name="Koide E."/>
            <person name="Komatsu K."/>
            <person name="Kopischke S."/>
            <person name="Kubo M."/>
            <person name="Kyozuka J."/>
            <person name="Lagercrantz U."/>
            <person name="Lin S.S."/>
            <person name="Lindquist E."/>
            <person name="Lipzen A.M."/>
            <person name="Lu C.W."/>
            <person name="De Luna E."/>
            <person name="Martienssen R.A."/>
            <person name="Minamino N."/>
            <person name="Mizutani M."/>
            <person name="Mizutani M."/>
            <person name="Mochizuki N."/>
            <person name="Monte I."/>
            <person name="Mosher R."/>
            <person name="Nagasaki H."/>
            <person name="Nakagami H."/>
            <person name="Naramoto S."/>
            <person name="Nishitani K."/>
            <person name="Ohtani M."/>
            <person name="Okamoto T."/>
            <person name="Okumura M."/>
            <person name="Phillips J."/>
            <person name="Pollak B."/>
            <person name="Reinders A."/>
            <person name="Rovekamp M."/>
            <person name="Sano R."/>
            <person name="Sawa S."/>
            <person name="Schmid M.W."/>
            <person name="Shirakawa M."/>
            <person name="Solano R."/>
            <person name="Spunde A."/>
            <person name="Suetsugu N."/>
            <person name="Sugano S."/>
            <person name="Sugiyama A."/>
            <person name="Sun R."/>
            <person name="Suzuki Y."/>
            <person name="Takenaka M."/>
            <person name="Takezawa D."/>
            <person name="Tomogane H."/>
            <person name="Tsuzuki M."/>
            <person name="Ueda T."/>
            <person name="Umeda M."/>
            <person name="Ward J.M."/>
            <person name="Watanabe Y."/>
            <person name="Yazaki K."/>
            <person name="Yokoyama R."/>
            <person name="Yoshitake Y."/>
            <person name="Yotsui I."/>
            <person name="Zachgo S."/>
            <person name="Schmutz J."/>
        </authorList>
    </citation>
    <scope>NUCLEOTIDE SEQUENCE [LARGE SCALE GENOMIC DNA]</scope>
    <source>
        <strain evidence="3">Tak-1</strain>
    </source>
</reference>
<evidence type="ECO:0000256" key="1">
    <source>
        <dbReference type="SAM" id="MobiDB-lite"/>
    </source>
</evidence>
<name>A0A2R6WAF4_MARPO</name>